<accession>A0A0C2Y5K9</accession>
<organism evidence="1 2">
    <name type="scientific">Hebeloma cylindrosporum</name>
    <dbReference type="NCBI Taxonomy" id="76867"/>
    <lineage>
        <taxon>Eukaryota</taxon>
        <taxon>Fungi</taxon>
        <taxon>Dikarya</taxon>
        <taxon>Basidiomycota</taxon>
        <taxon>Agaricomycotina</taxon>
        <taxon>Agaricomycetes</taxon>
        <taxon>Agaricomycetidae</taxon>
        <taxon>Agaricales</taxon>
        <taxon>Agaricineae</taxon>
        <taxon>Hymenogastraceae</taxon>
        <taxon>Hebeloma</taxon>
    </lineage>
</organism>
<dbReference type="EMBL" id="KN831806">
    <property type="protein sequence ID" value="KIM36342.1"/>
    <property type="molecule type" value="Genomic_DNA"/>
</dbReference>
<sequence>MDIEALLNPEGESHVLTETSDREIYQAVMDAIEARENIDITGGDDIEDGIPINPRPTHRDALKATATIARYIEDLNDPIARKMESLLASFNMKIRLDESRAMKHTVLTDFFRRA</sequence>
<proteinExistence type="predicted"/>
<dbReference type="HOGENOM" id="CLU_156048_1_0_1"/>
<dbReference type="OrthoDB" id="162969at2759"/>
<gene>
    <name evidence="1" type="ORF">M413DRAFT_78330</name>
</gene>
<reference evidence="2" key="2">
    <citation type="submission" date="2015-01" db="EMBL/GenBank/DDBJ databases">
        <title>Evolutionary Origins and Diversification of the Mycorrhizal Mutualists.</title>
        <authorList>
            <consortium name="DOE Joint Genome Institute"/>
            <consortium name="Mycorrhizal Genomics Consortium"/>
            <person name="Kohler A."/>
            <person name="Kuo A."/>
            <person name="Nagy L.G."/>
            <person name="Floudas D."/>
            <person name="Copeland A."/>
            <person name="Barry K.W."/>
            <person name="Cichocki N."/>
            <person name="Veneault-Fourrey C."/>
            <person name="LaButti K."/>
            <person name="Lindquist E.A."/>
            <person name="Lipzen A."/>
            <person name="Lundell T."/>
            <person name="Morin E."/>
            <person name="Murat C."/>
            <person name="Riley R."/>
            <person name="Ohm R."/>
            <person name="Sun H."/>
            <person name="Tunlid A."/>
            <person name="Henrissat B."/>
            <person name="Grigoriev I.V."/>
            <person name="Hibbett D.S."/>
            <person name="Martin F."/>
        </authorList>
    </citation>
    <scope>NUCLEOTIDE SEQUENCE [LARGE SCALE GENOMIC DNA]</scope>
    <source>
        <strain evidence="2">h7</strain>
    </source>
</reference>
<reference evidence="1 2" key="1">
    <citation type="submission" date="2014-04" db="EMBL/GenBank/DDBJ databases">
        <authorList>
            <consortium name="DOE Joint Genome Institute"/>
            <person name="Kuo A."/>
            <person name="Gay G."/>
            <person name="Dore J."/>
            <person name="Kohler A."/>
            <person name="Nagy L.G."/>
            <person name="Floudas D."/>
            <person name="Copeland A."/>
            <person name="Barry K.W."/>
            <person name="Cichocki N."/>
            <person name="Veneault-Fourrey C."/>
            <person name="LaButti K."/>
            <person name="Lindquist E.A."/>
            <person name="Lipzen A."/>
            <person name="Lundell T."/>
            <person name="Morin E."/>
            <person name="Murat C."/>
            <person name="Sun H."/>
            <person name="Tunlid A."/>
            <person name="Henrissat B."/>
            <person name="Grigoriev I.V."/>
            <person name="Hibbett D.S."/>
            <person name="Martin F."/>
            <person name="Nordberg H.P."/>
            <person name="Cantor M.N."/>
            <person name="Hua S.X."/>
        </authorList>
    </citation>
    <scope>NUCLEOTIDE SEQUENCE [LARGE SCALE GENOMIC DNA]</scope>
    <source>
        <strain evidence="2">h7</strain>
    </source>
</reference>
<evidence type="ECO:0000313" key="2">
    <source>
        <dbReference type="Proteomes" id="UP000053424"/>
    </source>
</evidence>
<dbReference type="AlphaFoldDB" id="A0A0C2Y5K9"/>
<evidence type="ECO:0000313" key="1">
    <source>
        <dbReference type="EMBL" id="KIM36342.1"/>
    </source>
</evidence>
<protein>
    <submittedName>
        <fullName evidence="1">Uncharacterized protein</fullName>
    </submittedName>
</protein>
<keyword evidence="2" id="KW-1185">Reference proteome</keyword>
<dbReference type="Proteomes" id="UP000053424">
    <property type="component" value="Unassembled WGS sequence"/>
</dbReference>
<name>A0A0C2Y5K9_HEBCY</name>
<dbReference type="STRING" id="686832.A0A0C2Y5K9"/>